<sequence>MLSSPSKTIKKQVRAYSAYARAINHLLNGDESEARVELGKLKEKWKESDINIDIDATLELMYAEVKQLADNGLVFDRMYKKKHNLAKNAYVDNHYSLNKKVASVQSGNVASTVFVDNVPFVFNKGDLLNTTAHALSGFSDDEIFSGATPLSVKDIEEGNITIGYNNVAYGGYAPNLKIKLSMPLSLMHGKNQRLNEIMSILNQNDIFLANIENLSILELVKCISQQLKDDTRLSISEKEKKLENIVKQLTQTLLNKTDVSSDYWLATDKRIRGRNYKHVGLTGGLINAMYSNEPAQDGTQADASVSTDTLIKAGTADCRATNATFAALLNIGYARLDSKKQAKILYTKMAHGTTQSEFAKCLPEDHNIVLVKGAKGEITVHDAYFDHVDNTSLRMAINGKVAKGSLQPNENEVGPDIDWAFQIPGVPPYPSQQKLMKLPIKVQNNENKIIKDALAHKPICVTWHPQCRNASRKENYQLLQKLHSDSARIRPRF</sequence>
<dbReference type="Proteomes" id="UP000051497">
    <property type="component" value="Unassembled WGS sequence"/>
</dbReference>
<keyword evidence="3" id="KW-1185">Reference proteome</keyword>
<dbReference type="STRING" id="295108.HT99x_01713"/>
<reference evidence="2" key="2">
    <citation type="journal article" date="2016" name="Genome Announc.">
        <title>Draft Genome Sequences of Two Novel Amoeba-Resistant Intranuclear Bacteria, 'Candidatus Berkiella cookevillensis' and 'Candidatus Berkiella aquae'.</title>
        <authorList>
            <person name="Mehari Y.T."/>
            <person name="Arivett B.A."/>
            <person name="Farone A.L."/>
            <person name="Gunderson J.H."/>
            <person name="Farone M.B."/>
        </authorList>
    </citation>
    <scope>NUCLEOTIDE SEQUENCE</scope>
    <source>
        <strain evidence="2">HT99</strain>
    </source>
</reference>
<dbReference type="AlphaFoldDB" id="A0A0Q9YKD6"/>
<name>A0A0Q9YKD6_9GAMM</name>
<comment type="caution">
    <text evidence="1">The sequence shown here is derived from an EMBL/GenBank/DDBJ whole genome shotgun (WGS) entry which is preliminary data.</text>
</comment>
<protein>
    <submittedName>
        <fullName evidence="1">Uncharacterized protein</fullName>
    </submittedName>
</protein>
<proteinExistence type="predicted"/>
<reference evidence="1" key="1">
    <citation type="submission" date="2015-09" db="EMBL/GenBank/DDBJ databases">
        <title>Draft Genome Sequences of Two Novel Amoeba-resistant Intranuclear Bacteria, Candidatus Berkiella cookevillensis and Candidatus Berkiella aquae.</title>
        <authorList>
            <person name="Mehari Y.T."/>
            <person name="Arivett B.A."/>
            <person name="Farone A.L."/>
            <person name="Gunderson J.H."/>
            <person name="Farone M.B."/>
        </authorList>
    </citation>
    <scope>NUCLEOTIDE SEQUENCE [LARGE SCALE GENOMIC DNA]</scope>
    <source>
        <strain evidence="1">HT99</strain>
    </source>
</reference>
<dbReference type="EMBL" id="LKAJ02000001">
    <property type="protein sequence ID" value="MCS5711175.1"/>
    <property type="molecule type" value="Genomic_DNA"/>
</dbReference>
<reference evidence="2" key="3">
    <citation type="submission" date="2021-06" db="EMBL/GenBank/DDBJ databases">
        <title>Genomic Description and Analysis of Intracellular Bacteria, Candidatus Berkiella cookevillensis and Candidatus Berkiella aquae.</title>
        <authorList>
            <person name="Kidane D.T."/>
            <person name="Mehari Y.T."/>
            <person name="Rice F.C."/>
            <person name="Arivett B.A."/>
            <person name="Farone A.L."/>
            <person name="Berk S.G."/>
            <person name="Farone M.B."/>
        </authorList>
    </citation>
    <scope>NUCLEOTIDE SEQUENCE</scope>
    <source>
        <strain evidence="2">HT99</strain>
    </source>
</reference>
<accession>A0A0Q9YKD6</accession>
<evidence type="ECO:0000313" key="1">
    <source>
        <dbReference type="EMBL" id="KRG21157.1"/>
    </source>
</evidence>
<dbReference type="OrthoDB" id="9820742at2"/>
<gene>
    <name evidence="2" type="ORF">HT99x_007000</name>
    <name evidence="1" type="ORF">HT99x_01713</name>
</gene>
<evidence type="ECO:0000313" key="2">
    <source>
        <dbReference type="EMBL" id="MCS5711175.1"/>
    </source>
</evidence>
<dbReference type="RefSeq" id="WP_075066340.1">
    <property type="nucleotide sequence ID" value="NZ_LKAJ02000001.1"/>
</dbReference>
<dbReference type="EMBL" id="LKAJ01000006">
    <property type="protein sequence ID" value="KRG21157.1"/>
    <property type="molecule type" value="Genomic_DNA"/>
</dbReference>
<organism evidence="1">
    <name type="scientific">Candidatus Berkiella aquae</name>
    <dbReference type="NCBI Taxonomy" id="295108"/>
    <lineage>
        <taxon>Bacteria</taxon>
        <taxon>Pseudomonadati</taxon>
        <taxon>Pseudomonadota</taxon>
        <taxon>Gammaproteobacteria</taxon>
        <taxon>Candidatus Berkiellales</taxon>
        <taxon>Candidatus Berkiellaceae</taxon>
        <taxon>Candidatus Berkiella</taxon>
    </lineage>
</organism>
<evidence type="ECO:0000313" key="3">
    <source>
        <dbReference type="Proteomes" id="UP000051497"/>
    </source>
</evidence>